<evidence type="ECO:0000256" key="5">
    <source>
        <dbReference type="SAM" id="Phobius"/>
    </source>
</evidence>
<protein>
    <submittedName>
        <fullName evidence="6">Uncharacterized protein</fullName>
    </submittedName>
</protein>
<dbReference type="Proteomes" id="UP000320536">
    <property type="component" value="Chromosome"/>
</dbReference>
<dbReference type="RefSeq" id="WP_041460072.1">
    <property type="nucleotide sequence ID" value="NZ_CP041038.1"/>
</dbReference>
<evidence type="ECO:0000313" key="7">
    <source>
        <dbReference type="Proteomes" id="UP000320536"/>
    </source>
</evidence>
<keyword evidence="3 5" id="KW-1133">Transmembrane helix</keyword>
<evidence type="ECO:0000256" key="1">
    <source>
        <dbReference type="ARBA" id="ARBA00004651"/>
    </source>
</evidence>
<evidence type="ECO:0000256" key="3">
    <source>
        <dbReference type="ARBA" id="ARBA00022989"/>
    </source>
</evidence>
<sequence length="113" mass="12483">MLISATSAQSSACQEPLNLFSKGSVGRSQLTHVVVHCIIQVIILITLITGITVVGCCVHPLFFVFLLAITPVYISLRLLSGVKLRELFITLRVYPAENQLLNITMLQSKKEEE</sequence>
<dbReference type="EMBL" id="CP041038">
    <property type="protein sequence ID" value="QDE37422.1"/>
    <property type="molecule type" value="Genomic_DNA"/>
</dbReference>
<accession>A0ABX5VYF4</accession>
<evidence type="ECO:0000313" key="6">
    <source>
        <dbReference type="EMBL" id="QDE37422.1"/>
    </source>
</evidence>
<proteinExistence type="predicted"/>
<evidence type="ECO:0000256" key="2">
    <source>
        <dbReference type="ARBA" id="ARBA00022692"/>
    </source>
</evidence>
<gene>
    <name evidence="6" type="ORF">FI836_03865</name>
</gene>
<organism evidence="6 7">
    <name type="scientific">Chlamydophila parapsittaci</name>
    <dbReference type="NCBI Taxonomy" id="344886"/>
    <lineage>
        <taxon>Bacteria</taxon>
        <taxon>Pseudomonadati</taxon>
        <taxon>Chlamydiota</taxon>
        <taxon>Chlamydiia</taxon>
        <taxon>Chlamydiales</taxon>
        <taxon>Chlamydiaceae</taxon>
        <taxon>Chlamydia/Chlamydophila group</taxon>
        <taxon>Chlamydia</taxon>
    </lineage>
</organism>
<feature type="transmembrane region" description="Helical" evidence="5">
    <location>
        <begin position="33"/>
        <end position="55"/>
    </location>
</feature>
<dbReference type="SUPFAM" id="SSF90123">
    <property type="entry name" value="ABC transporter transmembrane region"/>
    <property type="match status" value="1"/>
</dbReference>
<feature type="transmembrane region" description="Helical" evidence="5">
    <location>
        <begin position="61"/>
        <end position="79"/>
    </location>
</feature>
<keyword evidence="2 5" id="KW-0812">Transmembrane</keyword>
<keyword evidence="7" id="KW-1185">Reference proteome</keyword>
<evidence type="ECO:0000256" key="4">
    <source>
        <dbReference type="ARBA" id="ARBA00023136"/>
    </source>
</evidence>
<name>A0ABX5VYF4_9CHLA</name>
<dbReference type="InterPro" id="IPR036640">
    <property type="entry name" value="ABC1_TM_sf"/>
</dbReference>
<reference evidence="6 7" key="1">
    <citation type="journal article" date="2020" name="Data Brief">
        <title>Data of de novo genome assembly of the Chlamydia psittaci strain isolated from the livestock in Volga Region, Russian Federation.</title>
        <authorList>
            <person name="Feodorova V.A."/>
            <person name="Zaitsev S.S."/>
            <person name="Khizhnyakova M.A."/>
            <person name="Saltykov Y.V."/>
            <person name="Evstifeev V.V."/>
            <person name="Khusainov F.M."/>
            <person name="Yakovlev S.I."/>
            <person name="Larionova O.S."/>
            <person name="Motin V.L."/>
        </authorList>
    </citation>
    <scope>NUCLEOTIDE SEQUENCE [LARGE SCALE GENOMIC DNA]</scope>
    <source>
        <strain evidence="6 7">Rostinovo-70</strain>
    </source>
</reference>
<comment type="subcellular location">
    <subcellularLocation>
        <location evidence="1">Cell membrane</location>
        <topology evidence="1">Multi-pass membrane protein</topology>
    </subcellularLocation>
</comment>
<keyword evidence="4 5" id="KW-0472">Membrane</keyword>